<organism evidence="2 3">
    <name type="scientific">Durusdinium trenchii</name>
    <dbReference type="NCBI Taxonomy" id="1381693"/>
    <lineage>
        <taxon>Eukaryota</taxon>
        <taxon>Sar</taxon>
        <taxon>Alveolata</taxon>
        <taxon>Dinophyceae</taxon>
        <taxon>Suessiales</taxon>
        <taxon>Symbiodiniaceae</taxon>
        <taxon>Durusdinium</taxon>
    </lineage>
</organism>
<name>A0ABP0ITN7_9DINO</name>
<dbReference type="InterPro" id="IPR013761">
    <property type="entry name" value="SAM/pointed_sf"/>
</dbReference>
<evidence type="ECO:0000313" key="2">
    <source>
        <dbReference type="EMBL" id="CAK9005378.1"/>
    </source>
</evidence>
<keyword evidence="1" id="KW-0812">Transmembrane</keyword>
<dbReference type="Proteomes" id="UP001642484">
    <property type="component" value="Unassembled WGS sequence"/>
</dbReference>
<reference evidence="2 3" key="1">
    <citation type="submission" date="2024-02" db="EMBL/GenBank/DDBJ databases">
        <authorList>
            <person name="Chen Y."/>
            <person name="Shah S."/>
            <person name="Dougan E. K."/>
            <person name="Thang M."/>
            <person name="Chan C."/>
        </authorList>
    </citation>
    <scope>NUCLEOTIDE SEQUENCE [LARGE SCALE GENOMIC DNA]</scope>
</reference>
<accession>A0ABP0ITN7</accession>
<dbReference type="EMBL" id="CAXAMN010003614">
    <property type="protein sequence ID" value="CAK9005378.1"/>
    <property type="molecule type" value="Genomic_DNA"/>
</dbReference>
<keyword evidence="1" id="KW-1133">Transmembrane helix</keyword>
<dbReference type="Gene3D" id="1.10.150.50">
    <property type="entry name" value="Transcription Factor, Ets-1"/>
    <property type="match status" value="1"/>
</dbReference>
<feature type="transmembrane region" description="Helical" evidence="1">
    <location>
        <begin position="157"/>
        <end position="181"/>
    </location>
</feature>
<sequence length="187" mass="20686">MVHPGVSVTELLPVPTVEDSELLKLLRSAGLEEWYSKFLSLGCVTIEDLRHMDERRMDEMGLRAGHRIRLDGVLPTPKTTPRLAAQELESPQPPLCQEENCKQMAKLTCGECKGLLCSTHAKRIQQRHKDGGTTIIREIPSCPACYTRRKKTDQCNTMFQCAAGVCVVVLGAGITVSFAYLMRVASA</sequence>
<dbReference type="CDD" id="cd09487">
    <property type="entry name" value="SAM_superfamily"/>
    <property type="match status" value="1"/>
</dbReference>
<protein>
    <recommendedName>
        <fullName evidence="4">SAM domain-containing protein</fullName>
    </recommendedName>
</protein>
<evidence type="ECO:0000256" key="1">
    <source>
        <dbReference type="SAM" id="Phobius"/>
    </source>
</evidence>
<evidence type="ECO:0000313" key="3">
    <source>
        <dbReference type="Proteomes" id="UP001642484"/>
    </source>
</evidence>
<dbReference type="SUPFAM" id="SSF47769">
    <property type="entry name" value="SAM/Pointed domain"/>
    <property type="match status" value="1"/>
</dbReference>
<keyword evidence="3" id="KW-1185">Reference proteome</keyword>
<proteinExistence type="predicted"/>
<comment type="caution">
    <text evidence="2">The sequence shown here is derived from an EMBL/GenBank/DDBJ whole genome shotgun (WGS) entry which is preliminary data.</text>
</comment>
<keyword evidence="1" id="KW-0472">Membrane</keyword>
<gene>
    <name evidence="2" type="ORF">CCMP2556_LOCUS8049</name>
</gene>
<evidence type="ECO:0008006" key="4">
    <source>
        <dbReference type="Google" id="ProtNLM"/>
    </source>
</evidence>